<reference evidence="2 3" key="1">
    <citation type="submission" date="2020-02" db="EMBL/GenBank/DDBJ databases">
        <title>Characterization of phylogenetic diversity of novel bifidobacterial species isolated in Czech ZOOs.</title>
        <authorList>
            <person name="Lugli G.A."/>
            <person name="Vera N.B."/>
            <person name="Ventura M."/>
        </authorList>
    </citation>
    <scope>NUCLEOTIDE SEQUENCE [LARGE SCALE GENOMIC DNA]</scope>
    <source>
        <strain evidence="2 3">DSM 109963</strain>
    </source>
</reference>
<protein>
    <submittedName>
        <fullName evidence="2">Uncharacterized protein</fullName>
    </submittedName>
</protein>
<dbReference type="EMBL" id="JAAIIJ010000018">
    <property type="protein sequence ID" value="NMN02361.1"/>
    <property type="molecule type" value="Genomic_DNA"/>
</dbReference>
<comment type="caution">
    <text evidence="2">The sequence shown here is derived from an EMBL/GenBank/DDBJ whole genome shotgun (WGS) entry which is preliminary data.</text>
</comment>
<evidence type="ECO:0000313" key="3">
    <source>
        <dbReference type="Proteomes" id="UP000553756"/>
    </source>
</evidence>
<organism evidence="2 3">
    <name type="scientific">Bifidobacterium panos</name>
    <dbReference type="NCBI Taxonomy" id="2675321"/>
    <lineage>
        <taxon>Bacteria</taxon>
        <taxon>Bacillati</taxon>
        <taxon>Actinomycetota</taxon>
        <taxon>Actinomycetes</taxon>
        <taxon>Bifidobacteriales</taxon>
        <taxon>Bifidobacteriaceae</taxon>
        <taxon>Bifidobacterium</taxon>
    </lineage>
</organism>
<gene>
    <name evidence="2" type="ORF">G1C94_0983</name>
</gene>
<proteinExistence type="predicted"/>
<keyword evidence="3" id="KW-1185">Reference proteome</keyword>
<feature type="compositionally biased region" description="Pro residues" evidence="1">
    <location>
        <begin position="9"/>
        <end position="20"/>
    </location>
</feature>
<dbReference type="RefSeq" id="WP_172145609.1">
    <property type="nucleotide sequence ID" value="NZ_JAAIIJ010000018.1"/>
</dbReference>
<sequence>MNTNAQPNTRPPFRPSPRPVPGTATATKTRDDARAPLVFHIVNTRRLREQGNARALCGELIRRDGSTQTPSEDGGGWTLCALCDLARMDIIRTLEGIGK</sequence>
<accession>A0ABX1SX05</accession>
<feature type="region of interest" description="Disordered" evidence="1">
    <location>
        <begin position="1"/>
        <end position="33"/>
    </location>
</feature>
<dbReference type="Proteomes" id="UP000553756">
    <property type="component" value="Unassembled WGS sequence"/>
</dbReference>
<evidence type="ECO:0000256" key="1">
    <source>
        <dbReference type="SAM" id="MobiDB-lite"/>
    </source>
</evidence>
<evidence type="ECO:0000313" key="2">
    <source>
        <dbReference type="EMBL" id="NMN02361.1"/>
    </source>
</evidence>
<name>A0ABX1SX05_9BIFI</name>